<keyword evidence="3" id="KW-1185">Reference proteome</keyword>
<evidence type="ECO:0008006" key="4">
    <source>
        <dbReference type="Google" id="ProtNLM"/>
    </source>
</evidence>
<dbReference type="GeneID" id="66982709"/>
<dbReference type="InterPro" id="IPR050426">
    <property type="entry name" value="Glycosyltransferase_28"/>
</dbReference>
<accession>A0A7R7VPC5</accession>
<keyword evidence="1" id="KW-0808">Transferase</keyword>
<dbReference type="Proteomes" id="UP000637239">
    <property type="component" value="Chromosome 4"/>
</dbReference>
<dbReference type="InterPro" id="IPR002213">
    <property type="entry name" value="UDP_glucos_trans"/>
</dbReference>
<dbReference type="AlphaFoldDB" id="A0A7R7VPC5"/>
<gene>
    <name evidence="2" type="ORF">ACHE_40914S</name>
</gene>
<organism evidence="2 3">
    <name type="scientific">Aspergillus chevalieri</name>
    <name type="common">Eurotium chevalieri</name>
    <dbReference type="NCBI Taxonomy" id="182096"/>
    <lineage>
        <taxon>Eukaryota</taxon>
        <taxon>Fungi</taxon>
        <taxon>Dikarya</taxon>
        <taxon>Ascomycota</taxon>
        <taxon>Pezizomycotina</taxon>
        <taxon>Eurotiomycetes</taxon>
        <taxon>Eurotiomycetidae</taxon>
        <taxon>Eurotiales</taxon>
        <taxon>Aspergillaceae</taxon>
        <taxon>Aspergillus</taxon>
        <taxon>Aspergillus subgen. Aspergillus</taxon>
    </lineage>
</organism>
<dbReference type="EMBL" id="AP024419">
    <property type="protein sequence ID" value="BCR88350.1"/>
    <property type="molecule type" value="Genomic_DNA"/>
</dbReference>
<proteinExistence type="predicted"/>
<dbReference type="SUPFAM" id="SSF53756">
    <property type="entry name" value="UDP-Glycosyltransferase/glycogen phosphorylase"/>
    <property type="match status" value="1"/>
</dbReference>
<evidence type="ECO:0000256" key="1">
    <source>
        <dbReference type="ARBA" id="ARBA00022679"/>
    </source>
</evidence>
<dbReference type="CDD" id="cd03784">
    <property type="entry name" value="GT1_Gtf-like"/>
    <property type="match status" value="1"/>
</dbReference>
<evidence type="ECO:0000313" key="3">
    <source>
        <dbReference type="Proteomes" id="UP000637239"/>
    </source>
</evidence>
<dbReference type="RefSeq" id="XP_043136872.1">
    <property type="nucleotide sequence ID" value="XM_043279166.1"/>
</dbReference>
<dbReference type="Gene3D" id="3.40.50.2000">
    <property type="entry name" value="Glycogen Phosphorylase B"/>
    <property type="match status" value="2"/>
</dbReference>
<sequence length="506" mass="56696">MPTILFLTNSELGQASVCLAVAHEFLLRPTYTIHIASFAPLRSSISQLNLRAISFLPVSSRSARVRPATFHILPGPSMKQALEQRDHFDASKAFCLHGLGFQAARQAYKDVLTKIVAPWGGEEYIAIYRECLNVVGRVHPDLVVVDPLFTPALDAVRSIRERFVVLSPNTFKEHVVQPKLGNLWKLCSGYPYPLPWSLVLPNAILALRLLSSVKSSPQLKQVERARKRHGIKHAIPDMFINPDDRKVLTVLLPGHAECEFPCFLPGKFTLCGPILRPYAPICDEHPDLAHWLAQRPTVLVSLGSLVMFTPAMERQFARGLKMLLETRPDMQVLWKLPRAEPQSTSQEGTLECLSTEISEGRVRTMPWLPVEPICILQSGRVECIVHHGGANTFHEAIKAGVPQVVLPIWLDTYDFAHRVEYLGVGVWGNRQNAPAVQGYELGQTLKRMLASVQKIKVQRRAREVASELGGKEGRVVACEKIMEFVKPRHTWTFSFPRTGESYCGSF</sequence>
<dbReference type="GO" id="GO:0008194">
    <property type="term" value="F:UDP-glycosyltransferase activity"/>
    <property type="evidence" value="ECO:0007669"/>
    <property type="project" value="InterPro"/>
</dbReference>
<dbReference type="PANTHER" id="PTHR48050">
    <property type="entry name" value="STEROL 3-BETA-GLUCOSYLTRANSFERASE"/>
    <property type="match status" value="1"/>
</dbReference>
<dbReference type="PANTHER" id="PTHR48050:SF13">
    <property type="entry name" value="STEROL 3-BETA-GLUCOSYLTRANSFERASE UGT80A2"/>
    <property type="match status" value="1"/>
</dbReference>
<dbReference type="Pfam" id="PF00201">
    <property type="entry name" value="UDPGT"/>
    <property type="match status" value="1"/>
</dbReference>
<dbReference type="KEGG" id="ache:ACHE_40914S"/>
<reference evidence="2" key="2">
    <citation type="submission" date="2021-02" db="EMBL/GenBank/DDBJ databases">
        <title>Aspergillus chevalieri M1 genome sequence.</title>
        <authorList>
            <person name="Kadooka C."/>
            <person name="Mori K."/>
            <person name="Futagami T."/>
        </authorList>
    </citation>
    <scope>NUCLEOTIDE SEQUENCE</scope>
    <source>
        <strain evidence="2">M1</strain>
    </source>
</reference>
<reference evidence="2" key="1">
    <citation type="submission" date="2021-01" db="EMBL/GenBank/DDBJ databases">
        <authorList>
            <consortium name="Aspergillus chevalieri M1 genome sequencing consortium"/>
            <person name="Kazuki M."/>
            <person name="Futagami T."/>
        </authorList>
    </citation>
    <scope>NUCLEOTIDE SEQUENCE</scope>
    <source>
        <strain evidence="2">M1</strain>
    </source>
</reference>
<name>A0A7R7VPC5_ASPCH</name>
<evidence type="ECO:0000313" key="2">
    <source>
        <dbReference type="EMBL" id="BCR88350.1"/>
    </source>
</evidence>
<protein>
    <recommendedName>
        <fullName evidence="4">UDP-glucoronosyl and UDP-glucosyl transferase family protein</fullName>
    </recommendedName>
</protein>